<sequence>MCISAATPKKPTVLQQYVAPKGLYEVAVPVDTDLTNTIVYIGNMTLLQVMTSAEEEIQRMDGSQIGQLVVHLSWGKSKRIYTIGLIWSVGPNSGSNSMEQCTLWLWGRL</sequence>
<gene>
    <name evidence="1" type="ORF">L1987_65421</name>
</gene>
<name>A0ACB9BUE1_9ASTR</name>
<proteinExistence type="predicted"/>
<organism evidence="1 2">
    <name type="scientific">Smallanthus sonchifolius</name>
    <dbReference type="NCBI Taxonomy" id="185202"/>
    <lineage>
        <taxon>Eukaryota</taxon>
        <taxon>Viridiplantae</taxon>
        <taxon>Streptophyta</taxon>
        <taxon>Embryophyta</taxon>
        <taxon>Tracheophyta</taxon>
        <taxon>Spermatophyta</taxon>
        <taxon>Magnoliopsida</taxon>
        <taxon>eudicotyledons</taxon>
        <taxon>Gunneridae</taxon>
        <taxon>Pentapetalae</taxon>
        <taxon>asterids</taxon>
        <taxon>campanulids</taxon>
        <taxon>Asterales</taxon>
        <taxon>Asteraceae</taxon>
        <taxon>Asteroideae</taxon>
        <taxon>Heliantheae alliance</taxon>
        <taxon>Millerieae</taxon>
        <taxon>Smallanthus</taxon>
    </lineage>
</organism>
<reference evidence="2" key="1">
    <citation type="journal article" date="2022" name="Mol. Ecol. Resour.">
        <title>The genomes of chicory, endive, great burdock and yacon provide insights into Asteraceae palaeo-polyploidization history and plant inulin production.</title>
        <authorList>
            <person name="Fan W."/>
            <person name="Wang S."/>
            <person name="Wang H."/>
            <person name="Wang A."/>
            <person name="Jiang F."/>
            <person name="Liu H."/>
            <person name="Zhao H."/>
            <person name="Xu D."/>
            <person name="Zhang Y."/>
        </authorList>
    </citation>
    <scope>NUCLEOTIDE SEQUENCE [LARGE SCALE GENOMIC DNA]</scope>
    <source>
        <strain evidence="2">cv. Yunnan</strain>
    </source>
</reference>
<keyword evidence="2" id="KW-1185">Reference proteome</keyword>
<comment type="caution">
    <text evidence="1">The sequence shown here is derived from an EMBL/GenBank/DDBJ whole genome shotgun (WGS) entry which is preliminary data.</text>
</comment>
<protein>
    <submittedName>
        <fullName evidence="1">Uncharacterized protein</fullName>
    </submittedName>
</protein>
<dbReference type="Proteomes" id="UP001056120">
    <property type="component" value="Linkage Group LG22"/>
</dbReference>
<reference evidence="1 2" key="2">
    <citation type="journal article" date="2022" name="Mol. Ecol. Resour.">
        <title>The genomes of chicory, endive, great burdock and yacon provide insights into Asteraceae paleo-polyploidization history and plant inulin production.</title>
        <authorList>
            <person name="Fan W."/>
            <person name="Wang S."/>
            <person name="Wang H."/>
            <person name="Wang A."/>
            <person name="Jiang F."/>
            <person name="Liu H."/>
            <person name="Zhao H."/>
            <person name="Xu D."/>
            <person name="Zhang Y."/>
        </authorList>
    </citation>
    <scope>NUCLEOTIDE SEQUENCE [LARGE SCALE GENOMIC DNA]</scope>
    <source>
        <strain evidence="2">cv. Yunnan</strain>
        <tissue evidence="1">Leaves</tissue>
    </source>
</reference>
<evidence type="ECO:0000313" key="2">
    <source>
        <dbReference type="Proteomes" id="UP001056120"/>
    </source>
</evidence>
<evidence type="ECO:0000313" key="1">
    <source>
        <dbReference type="EMBL" id="KAI3725630.1"/>
    </source>
</evidence>
<accession>A0ACB9BUE1</accession>
<dbReference type="EMBL" id="CM042039">
    <property type="protein sequence ID" value="KAI3725630.1"/>
    <property type="molecule type" value="Genomic_DNA"/>
</dbReference>